<evidence type="ECO:0000313" key="2">
    <source>
        <dbReference type="EMBL" id="ODO05750.1"/>
    </source>
</evidence>
<organism evidence="2 3">
    <name type="scientific">Cryptococcus amylolentus CBS 6273</name>
    <dbReference type="NCBI Taxonomy" id="1296118"/>
    <lineage>
        <taxon>Eukaryota</taxon>
        <taxon>Fungi</taxon>
        <taxon>Dikarya</taxon>
        <taxon>Basidiomycota</taxon>
        <taxon>Agaricomycotina</taxon>
        <taxon>Tremellomycetes</taxon>
        <taxon>Tremellales</taxon>
        <taxon>Cryptococcaceae</taxon>
        <taxon>Cryptococcus</taxon>
    </lineage>
</organism>
<name>A0A1E3JY38_9TREE</name>
<feature type="region of interest" description="Disordered" evidence="1">
    <location>
        <begin position="83"/>
        <end position="204"/>
    </location>
</feature>
<feature type="compositionally biased region" description="Polar residues" evidence="1">
    <location>
        <begin position="94"/>
        <end position="107"/>
    </location>
</feature>
<evidence type="ECO:0000256" key="1">
    <source>
        <dbReference type="SAM" id="MobiDB-lite"/>
    </source>
</evidence>
<sequence>MYPSPTFRFVTHQGLPVTSGQVSTALRVLGPAIVSILAQSCRAAEWRTSPAAEPLAKDKVGTHQQIDIASLVLSYNTPSLPYPPRHPPTLYPPNTLQTMGNCFSDPSHTPKPKGKGQVLGSAPAPSSTPHQPQQQGYSQSTAGSQRQGGGRINSHPAQSLGGSVNGGGGGDARDRALRAAEERAKAAQGKGVHASNPKAGQLSGKLAAQGRTSAAQGNQNERMMVSLILSVS</sequence>
<gene>
    <name evidence="2" type="ORF">I350_04811</name>
</gene>
<feature type="compositionally biased region" description="Basic and acidic residues" evidence="1">
    <location>
        <begin position="171"/>
        <end position="185"/>
    </location>
</feature>
<evidence type="ECO:0000313" key="3">
    <source>
        <dbReference type="Proteomes" id="UP000095149"/>
    </source>
</evidence>
<dbReference type="OrthoDB" id="2585541at2759"/>
<accession>A0A1E3JY38</accession>
<protein>
    <submittedName>
        <fullName evidence="2">Uncharacterized protein</fullName>
    </submittedName>
</protein>
<dbReference type="AlphaFoldDB" id="A0A1E3JY38"/>
<reference evidence="2 3" key="1">
    <citation type="submission" date="2016-06" db="EMBL/GenBank/DDBJ databases">
        <title>Evolution of pathogenesis and genome organization in the Tremellales.</title>
        <authorList>
            <person name="Cuomo C."/>
            <person name="Litvintseva A."/>
            <person name="Heitman J."/>
            <person name="Chen Y."/>
            <person name="Sun S."/>
            <person name="Springer D."/>
            <person name="Dromer F."/>
            <person name="Young S."/>
            <person name="Zeng Q."/>
            <person name="Chapman S."/>
            <person name="Gujja S."/>
            <person name="Saif S."/>
            <person name="Birren B."/>
        </authorList>
    </citation>
    <scope>NUCLEOTIDE SEQUENCE [LARGE SCALE GENOMIC DNA]</scope>
    <source>
        <strain evidence="2 3">CBS 6273</strain>
    </source>
</reference>
<proteinExistence type="predicted"/>
<comment type="caution">
    <text evidence="2">The sequence shown here is derived from an EMBL/GenBank/DDBJ whole genome shotgun (WGS) entry which is preliminary data.</text>
</comment>
<dbReference type="EMBL" id="MEKH01000007">
    <property type="protein sequence ID" value="ODO05750.1"/>
    <property type="molecule type" value="Genomic_DNA"/>
</dbReference>
<feature type="compositionally biased region" description="Polar residues" evidence="1">
    <location>
        <begin position="124"/>
        <end position="145"/>
    </location>
</feature>
<dbReference type="Proteomes" id="UP000095149">
    <property type="component" value="Unassembled WGS sequence"/>
</dbReference>